<evidence type="ECO:0000259" key="8">
    <source>
        <dbReference type="Pfam" id="PF12931"/>
    </source>
</evidence>
<evidence type="ECO:0000256" key="3">
    <source>
        <dbReference type="ARBA" id="ARBA00022448"/>
    </source>
</evidence>
<dbReference type="GO" id="GO:0070973">
    <property type="term" value="P:protein localization to endoplasmic reticulum exit site"/>
    <property type="evidence" value="ECO:0000318"/>
    <property type="project" value="GO_Central"/>
</dbReference>
<evidence type="ECO:0000259" key="9">
    <source>
        <dbReference type="Pfam" id="PF12932"/>
    </source>
</evidence>
<dbReference type="OrthoDB" id="8918678at2759"/>
<dbReference type="GO" id="GO:0000139">
    <property type="term" value="C:Golgi membrane"/>
    <property type="evidence" value="ECO:0007669"/>
    <property type="project" value="UniProtKB-SubCell"/>
</dbReference>
<dbReference type="RefSeq" id="XP_018858563.2">
    <property type="nucleotide sequence ID" value="XM_019003018.2"/>
</dbReference>
<feature type="compositionally biased region" description="Polar residues" evidence="7">
    <location>
        <begin position="1124"/>
        <end position="1136"/>
    </location>
</feature>
<feature type="compositionally biased region" description="Polar residues" evidence="7">
    <location>
        <begin position="28"/>
        <end position="40"/>
    </location>
</feature>
<dbReference type="InterPro" id="IPR024340">
    <property type="entry name" value="Sec16_CCD"/>
</dbReference>
<keyword evidence="10" id="KW-1185">Reference proteome</keyword>
<evidence type="ECO:0000313" key="11">
    <source>
        <dbReference type="RefSeq" id="XP_018858563.2"/>
    </source>
</evidence>
<reference evidence="11" key="1">
    <citation type="submission" date="2025-08" db="UniProtKB">
        <authorList>
            <consortium name="RefSeq"/>
        </authorList>
    </citation>
    <scope>IDENTIFICATION</scope>
    <source>
        <tissue evidence="11">Leaves</tissue>
    </source>
</reference>
<feature type="region of interest" description="Disordered" evidence="7">
    <location>
        <begin position="1355"/>
        <end position="1407"/>
    </location>
</feature>
<sequence length="1437" mass="155353">MASNPPFQVEDQTDEDFFDKLVGDEFGPTTTGSNPQFTDGNDSDDAKAFSNLNIAEAGNAFGDLGGGGDDSILESEAKTEKDRVDGAAKSLGAHAEERNSLVSSNSVGCDSIVESSNDGIGSEFTSDSTMSKSSGSGGSGVKEVGWNSFHAGLEQNSSKGFGSYSDFFNDLGGDSGTFQGDVGDNLTSQAKTVSAHEEFGANGTNNSVNYANYQESQVYGASMEQSTNVQDLNSSQSWENMYPGWKYDPNTGQWHQVDSYDTMATDVHHTGSDWGVVNDQKTDVSYLQHAAQPAVETVTETSTTESVSNWSQVSQGNNGYPEHMVFDPQYPGWYYDTIAQEWRALDTYTASIQSTAQAHDQQHQNGFVSTGSFHQNSDSLYGGLVQADNYLQGFGSQGPDGSWTAAYSNDYPQNLNAWPAETVPKSEAFATYGNDYQQHLNAWSAETVPENEAFSTLSRNQQLDNSYGSNSSLNINQQKSLNSFGTVSMYNGASQVHGKANGTVDFNNFIPDGNFSQQFNQANTKLDEQTQFSNNYFDSQKPPNLSHQSFESGHRTYAPNAGRSSAGRPPHALVTFGFGGKLIVMKDKSSLSSSSYGSQDPGGGSISIMNLMEVVMENTDMSSCGLGASGYFRALCQQSFPGPLVGASVGSKELNKWIDERITSCESPDVDYKKGELLRLLLSLLKIACQHYGKLRSPFGADTASRENDSPESAVAKLFASAKRNGTQFSEYGALSHSLQKLPSEGQIMATASEVQSFLVSGRKKEALQCAQEGQLWGPALVLASQLGDQYYVDTVKQMALRQLVAGSPLRTLCLLIAGQPAEVFSSGTTDPGLQGAVSMHQQPAQSGANFMLDDWEENLAVITANRTKDDELVLIHLGDCLWKERSEITAAHICYLVAEANFESYSDSARLCLIGADHWKCPRTYASPEAIQRTELYEYSKVLGNSQFILIPFQPYKLVYAHMLVEVGKVSDSLKYCQAVWKSLKTVRAPEVETWKQLVLSLEERIRAHQQGGYTANLAPTKLVGKLLNFFDSTAHRVVGGLPPPAPSVSQGSVPGNEHYPQPTGPRVSTSQSTMAISSLMPSASMEPISDWTADGNRMTMVNRSVSEPDFGRTPRQVDSSKDMTSSNDQGKASVGSSRFARFGFGSQLLQKTVGLVLRPRPGRQAKLGEKNKFYYDEKQKRWVEEGVELPAEEASFAPPPTTAAFQNGMSDYHLKSAMQKEGTPMNQSPYYKTPPSEHNSGIPYGPSSSNQFSARGRMGVRSRYVDTFNQGGGSPANLFQSPSVPSVKPAVAANAKFFIPTPASSGEQTMEAIAENGQEDTAIHEDPSTSTAYDSFQSPIPSSSMSMQRFPSMGSIPGKGVGTNGQASLPPNSRRTASWGGSFSDPFSPPNPAETKTLGEALGMPPSTFMPNESSLMRMPMNGGSVGDDLHEVEL</sequence>
<dbReference type="KEGG" id="jre:109020539"/>
<keyword evidence="6" id="KW-0333">Golgi apparatus</keyword>
<comment type="similarity">
    <text evidence="2 6">Belongs to the SEC16 family.</text>
</comment>
<dbReference type="Gene3D" id="1.25.40.1030">
    <property type="match status" value="1"/>
</dbReference>
<dbReference type="FunCoup" id="A0A2I4HQY6">
    <property type="interactions" value="2686"/>
</dbReference>
<dbReference type="Gramene" id="Jr02_10610_p1">
    <property type="protein sequence ID" value="cds.Jr02_10610_p1"/>
    <property type="gene ID" value="Jr02_10610"/>
</dbReference>
<evidence type="ECO:0000256" key="6">
    <source>
        <dbReference type="RuleBase" id="RU364101"/>
    </source>
</evidence>
<dbReference type="Pfam" id="PF12932">
    <property type="entry name" value="Sec16"/>
    <property type="match status" value="1"/>
</dbReference>
<feature type="region of interest" description="Disordered" evidence="7">
    <location>
        <begin position="1223"/>
        <end position="1256"/>
    </location>
</feature>
<keyword evidence="6" id="KW-0653">Protein transport</keyword>
<dbReference type="CDD" id="cd09233">
    <property type="entry name" value="ACE1-Sec16-like"/>
    <property type="match status" value="1"/>
</dbReference>
<feature type="compositionally biased region" description="Polar residues" evidence="7">
    <location>
        <begin position="540"/>
        <end position="551"/>
    </location>
</feature>
<feature type="region of interest" description="Disordered" evidence="7">
    <location>
        <begin position="1043"/>
        <end position="1071"/>
    </location>
</feature>
<dbReference type="Pfam" id="PF12931">
    <property type="entry name" value="TPR_Sec16"/>
    <property type="match status" value="1"/>
</dbReference>
<evidence type="ECO:0000256" key="1">
    <source>
        <dbReference type="ARBA" id="ARBA00004240"/>
    </source>
</evidence>
<evidence type="ECO:0000256" key="4">
    <source>
        <dbReference type="ARBA" id="ARBA00022824"/>
    </source>
</evidence>
<dbReference type="Proteomes" id="UP000235220">
    <property type="component" value="Chromosome 2"/>
</dbReference>
<evidence type="ECO:0000256" key="5">
    <source>
        <dbReference type="ARBA" id="ARBA00022892"/>
    </source>
</evidence>
<evidence type="ECO:0000313" key="10">
    <source>
        <dbReference type="Proteomes" id="UP000235220"/>
    </source>
</evidence>
<feature type="compositionally biased region" description="Polar residues" evidence="7">
    <location>
        <begin position="1366"/>
        <end position="1383"/>
    </location>
</feature>
<evidence type="ECO:0000256" key="2">
    <source>
        <dbReference type="ARBA" id="ARBA00005927"/>
    </source>
</evidence>
<organism evidence="10 11">
    <name type="scientific">Juglans regia</name>
    <name type="common">English walnut</name>
    <dbReference type="NCBI Taxonomy" id="51240"/>
    <lineage>
        <taxon>Eukaryota</taxon>
        <taxon>Viridiplantae</taxon>
        <taxon>Streptophyta</taxon>
        <taxon>Embryophyta</taxon>
        <taxon>Tracheophyta</taxon>
        <taxon>Spermatophyta</taxon>
        <taxon>Magnoliopsida</taxon>
        <taxon>eudicotyledons</taxon>
        <taxon>Gunneridae</taxon>
        <taxon>Pentapetalae</taxon>
        <taxon>rosids</taxon>
        <taxon>fabids</taxon>
        <taxon>Fagales</taxon>
        <taxon>Juglandaceae</taxon>
        <taxon>Juglans</taxon>
    </lineage>
</organism>
<feature type="region of interest" description="Disordered" evidence="7">
    <location>
        <begin position="1106"/>
        <end position="1136"/>
    </location>
</feature>
<dbReference type="STRING" id="51240.A0A2I4HQY6"/>
<dbReference type="PANTHER" id="PTHR13402:SF6">
    <property type="entry name" value="SECRETORY 16, ISOFORM I"/>
    <property type="match status" value="1"/>
</dbReference>
<dbReference type="GO" id="GO:0016192">
    <property type="term" value="P:vesicle-mediated transport"/>
    <property type="evidence" value="ECO:0007669"/>
    <property type="project" value="UniProtKB-KW"/>
</dbReference>
<keyword evidence="3 6" id="KW-0813">Transport</keyword>
<feature type="compositionally biased region" description="Low complexity" evidence="7">
    <location>
        <begin position="122"/>
        <end position="134"/>
    </location>
</feature>
<keyword evidence="4 6" id="KW-0256">Endoplasmic reticulum</keyword>
<comment type="subcellular location">
    <subcellularLocation>
        <location evidence="1">Endoplasmic reticulum</location>
    </subcellularLocation>
    <subcellularLocation>
        <location evidence="6">Golgi apparatus membrane</location>
    </subcellularLocation>
</comment>
<dbReference type="GO" id="GO:0007030">
    <property type="term" value="P:Golgi organization"/>
    <property type="evidence" value="ECO:0000318"/>
    <property type="project" value="GO_Central"/>
</dbReference>
<dbReference type="GO" id="GO:0015031">
    <property type="term" value="P:protein transport"/>
    <property type="evidence" value="ECO:0007669"/>
    <property type="project" value="UniProtKB-KW"/>
</dbReference>
<accession>A0A2I4HQY6</accession>
<gene>
    <name evidence="11" type="primary">LOC109020539</name>
</gene>
<feature type="compositionally biased region" description="Basic and acidic residues" evidence="7">
    <location>
        <begin position="75"/>
        <end position="85"/>
    </location>
</feature>
<proteinExistence type="inferred from homology"/>
<feature type="region of interest" description="Disordered" evidence="7">
    <location>
        <begin position="59"/>
        <end position="85"/>
    </location>
</feature>
<keyword evidence="6" id="KW-0472">Membrane</keyword>
<feature type="domain" description="Sec16 central conserved" evidence="9">
    <location>
        <begin position="571"/>
        <end position="693"/>
    </location>
</feature>
<dbReference type="PANTHER" id="PTHR13402">
    <property type="entry name" value="RGPR-RELATED"/>
    <property type="match status" value="1"/>
</dbReference>
<name>A0A2I4HQY6_JUGRE</name>
<keyword evidence="5 6" id="KW-0931">ER-Golgi transport</keyword>
<feature type="region of interest" description="Disordered" evidence="7">
    <location>
        <begin position="540"/>
        <end position="569"/>
    </location>
</feature>
<protein>
    <recommendedName>
        <fullName evidence="6">Protein transport protein sec16</fullName>
    </recommendedName>
</protein>
<evidence type="ECO:0000256" key="7">
    <source>
        <dbReference type="SAM" id="MobiDB-lite"/>
    </source>
</evidence>
<feature type="domain" description="Sec16 Sec23-binding" evidence="8">
    <location>
        <begin position="755"/>
        <end position="1030"/>
    </location>
</feature>
<feature type="region of interest" description="Disordered" evidence="7">
    <location>
        <begin position="21"/>
        <end position="45"/>
    </location>
</feature>
<dbReference type="InterPro" id="IPR024298">
    <property type="entry name" value="Sec16_Sec23-bd"/>
</dbReference>
<dbReference type="GO" id="GO:0012507">
    <property type="term" value="C:ER to Golgi transport vesicle membrane"/>
    <property type="evidence" value="ECO:0000318"/>
    <property type="project" value="GO_Central"/>
</dbReference>
<dbReference type="GeneID" id="109020539"/>
<dbReference type="GO" id="GO:0070971">
    <property type="term" value="C:endoplasmic reticulum exit site"/>
    <property type="evidence" value="ECO:0000318"/>
    <property type="project" value="GO_Central"/>
</dbReference>
<feature type="region of interest" description="Disordered" evidence="7">
    <location>
        <begin position="117"/>
        <end position="139"/>
    </location>
</feature>